<evidence type="ECO:0000256" key="3">
    <source>
        <dbReference type="ARBA" id="ARBA00004906"/>
    </source>
</evidence>
<keyword evidence="7" id="KW-0479">Metal-binding</keyword>
<evidence type="ECO:0000256" key="5">
    <source>
        <dbReference type="ARBA" id="ARBA00022679"/>
    </source>
</evidence>
<keyword evidence="12 16" id="KW-0472">Membrane</keyword>
<dbReference type="Pfam" id="PF13639">
    <property type="entry name" value="zf-RING_2"/>
    <property type="match status" value="1"/>
</dbReference>
<sequence>MSYFGDDHDQGPFGTFQNQKDFNQRILITAVVSLTVVLVLVFALHIYARFFLRRQTRRRSAIYQLNLNMAHPHGERPNTGLDRALITALPTFPFKLQNDAVECAVCLSVLGDGEHVRLLPNCKHTFHVGCIDTWLALHSTCPLCRTKAEPLQLEPVQREGPTGFAFPTAPLSLDTVEGTSDGANGSPKINGSNSRLSSFRRILSRDRSSRRIQPSTLDAVEQDLETQ</sequence>
<feature type="compositionally biased region" description="Low complexity" evidence="15">
    <location>
        <begin position="192"/>
        <end position="201"/>
    </location>
</feature>
<feature type="region of interest" description="Disordered" evidence="15">
    <location>
        <begin position="167"/>
        <end position="227"/>
    </location>
</feature>
<dbReference type="FunFam" id="3.30.40.10:FF:000187">
    <property type="entry name" value="E3 ubiquitin-protein ligase ATL6"/>
    <property type="match status" value="1"/>
</dbReference>
<comment type="catalytic activity">
    <reaction evidence="1">
        <text>S-ubiquitinyl-[E2 ubiquitin-conjugating enzyme]-L-cysteine + [acceptor protein]-L-lysine = [E2 ubiquitin-conjugating enzyme]-L-cysteine + N(6)-ubiquitinyl-[acceptor protein]-L-lysine.</text>
        <dbReference type="EC" id="2.3.2.27"/>
    </reaction>
</comment>
<proteinExistence type="inferred from homology"/>
<evidence type="ECO:0000256" key="8">
    <source>
        <dbReference type="ARBA" id="ARBA00022771"/>
    </source>
</evidence>
<keyword evidence="11 16" id="KW-1133">Transmembrane helix</keyword>
<evidence type="ECO:0000256" key="14">
    <source>
        <dbReference type="PROSITE-ProRule" id="PRU00175"/>
    </source>
</evidence>
<evidence type="ECO:0000256" key="10">
    <source>
        <dbReference type="ARBA" id="ARBA00022833"/>
    </source>
</evidence>
<keyword evidence="19" id="KW-1185">Reference proteome</keyword>
<protein>
    <recommendedName>
        <fullName evidence="4">RING-type E3 ubiquitin transferase</fullName>
        <ecNumber evidence="4">2.3.2.27</ecNumber>
    </recommendedName>
</protein>
<feature type="transmembrane region" description="Helical" evidence="16">
    <location>
        <begin position="26"/>
        <end position="48"/>
    </location>
</feature>
<dbReference type="Gene3D" id="3.30.40.10">
    <property type="entry name" value="Zinc/RING finger domain, C3HC4 (zinc finger)"/>
    <property type="match status" value="1"/>
</dbReference>
<evidence type="ECO:0000256" key="1">
    <source>
        <dbReference type="ARBA" id="ARBA00000900"/>
    </source>
</evidence>
<dbReference type="Proteomes" id="UP001189624">
    <property type="component" value="Chromosome 5"/>
</dbReference>
<dbReference type="GO" id="GO:0016567">
    <property type="term" value="P:protein ubiquitination"/>
    <property type="evidence" value="ECO:0007669"/>
    <property type="project" value="EnsemblPlants"/>
</dbReference>
<dbReference type="SUPFAM" id="SSF57850">
    <property type="entry name" value="RING/U-box"/>
    <property type="match status" value="1"/>
</dbReference>
<feature type="domain" description="RING-type" evidence="17">
    <location>
        <begin position="103"/>
        <end position="145"/>
    </location>
</feature>
<comment type="similarity">
    <text evidence="13">Belongs to the RING-type zinc finger family. ATL subfamily.</text>
</comment>
<keyword evidence="9" id="KW-0833">Ubl conjugation pathway</keyword>
<accession>A0AA86T9D7</accession>
<evidence type="ECO:0000256" key="4">
    <source>
        <dbReference type="ARBA" id="ARBA00012483"/>
    </source>
</evidence>
<evidence type="ECO:0000256" key="2">
    <source>
        <dbReference type="ARBA" id="ARBA00004167"/>
    </source>
</evidence>
<evidence type="ECO:0000313" key="19">
    <source>
        <dbReference type="Proteomes" id="UP001189624"/>
    </source>
</evidence>
<keyword evidence="6 16" id="KW-0812">Transmembrane</keyword>
<name>A0AA86T9D7_9FABA</name>
<dbReference type="PROSITE" id="PS50089">
    <property type="entry name" value="ZF_RING_2"/>
    <property type="match status" value="1"/>
</dbReference>
<evidence type="ECO:0000256" key="7">
    <source>
        <dbReference type="ARBA" id="ARBA00022723"/>
    </source>
</evidence>
<keyword evidence="8 14" id="KW-0863">Zinc-finger</keyword>
<evidence type="ECO:0000259" key="17">
    <source>
        <dbReference type="PROSITE" id="PS50089"/>
    </source>
</evidence>
<dbReference type="InterPro" id="IPR013083">
    <property type="entry name" value="Znf_RING/FYVE/PHD"/>
</dbReference>
<dbReference type="SMART" id="SM00184">
    <property type="entry name" value="RING"/>
    <property type="match status" value="1"/>
</dbReference>
<dbReference type="InterPro" id="IPR001841">
    <property type="entry name" value="Znf_RING"/>
</dbReference>
<evidence type="ECO:0000256" key="6">
    <source>
        <dbReference type="ARBA" id="ARBA00022692"/>
    </source>
</evidence>
<evidence type="ECO:0000256" key="11">
    <source>
        <dbReference type="ARBA" id="ARBA00022989"/>
    </source>
</evidence>
<evidence type="ECO:0000313" key="18">
    <source>
        <dbReference type="EMBL" id="CAJ1956666.1"/>
    </source>
</evidence>
<evidence type="ECO:0000256" key="15">
    <source>
        <dbReference type="SAM" id="MobiDB-lite"/>
    </source>
</evidence>
<dbReference type="AlphaFoldDB" id="A0AA86T9D7"/>
<dbReference type="GO" id="GO:0008270">
    <property type="term" value="F:zinc ion binding"/>
    <property type="evidence" value="ECO:0007669"/>
    <property type="project" value="UniProtKB-KW"/>
</dbReference>
<evidence type="ECO:0000256" key="12">
    <source>
        <dbReference type="ARBA" id="ARBA00023136"/>
    </source>
</evidence>
<dbReference type="PANTHER" id="PTHR45768:SF34">
    <property type="entry name" value="RING-H2 FINGER PROTEIN ATL64"/>
    <property type="match status" value="1"/>
</dbReference>
<reference evidence="18" key="1">
    <citation type="submission" date="2023-10" db="EMBL/GenBank/DDBJ databases">
        <authorList>
            <person name="Domelevo Entfellner J.-B."/>
        </authorList>
    </citation>
    <scope>NUCLEOTIDE SEQUENCE</scope>
</reference>
<feature type="compositionally biased region" description="Polar residues" evidence="15">
    <location>
        <begin position="177"/>
        <end position="191"/>
    </location>
</feature>
<dbReference type="EC" id="2.3.2.27" evidence="4"/>
<dbReference type="GO" id="GO:0061630">
    <property type="term" value="F:ubiquitin protein ligase activity"/>
    <property type="evidence" value="ECO:0007669"/>
    <property type="project" value="UniProtKB-EC"/>
</dbReference>
<evidence type="ECO:0000256" key="13">
    <source>
        <dbReference type="ARBA" id="ARBA00024209"/>
    </source>
</evidence>
<dbReference type="PANTHER" id="PTHR45768">
    <property type="entry name" value="E3 UBIQUITIN-PROTEIN LIGASE RNF13-LIKE"/>
    <property type="match status" value="1"/>
</dbReference>
<evidence type="ECO:0000256" key="9">
    <source>
        <dbReference type="ARBA" id="ARBA00022786"/>
    </source>
</evidence>
<keyword evidence="10" id="KW-0862">Zinc</keyword>
<gene>
    <name evidence="18" type="ORF">AYBTSS11_LOCUS16785</name>
</gene>
<dbReference type="EMBL" id="OY731402">
    <property type="protein sequence ID" value="CAJ1956666.1"/>
    <property type="molecule type" value="Genomic_DNA"/>
</dbReference>
<comment type="pathway">
    <text evidence="3">Protein modification; protein ubiquitination.</text>
</comment>
<evidence type="ECO:0000256" key="16">
    <source>
        <dbReference type="SAM" id="Phobius"/>
    </source>
</evidence>
<dbReference type="Gramene" id="rna-AYBTSS11_LOCUS16785">
    <property type="protein sequence ID" value="CAJ1956666.1"/>
    <property type="gene ID" value="gene-AYBTSS11_LOCUS16785"/>
</dbReference>
<organism evidence="18 19">
    <name type="scientific">Sphenostylis stenocarpa</name>
    <dbReference type="NCBI Taxonomy" id="92480"/>
    <lineage>
        <taxon>Eukaryota</taxon>
        <taxon>Viridiplantae</taxon>
        <taxon>Streptophyta</taxon>
        <taxon>Embryophyta</taxon>
        <taxon>Tracheophyta</taxon>
        <taxon>Spermatophyta</taxon>
        <taxon>Magnoliopsida</taxon>
        <taxon>eudicotyledons</taxon>
        <taxon>Gunneridae</taxon>
        <taxon>Pentapetalae</taxon>
        <taxon>rosids</taxon>
        <taxon>fabids</taxon>
        <taxon>Fabales</taxon>
        <taxon>Fabaceae</taxon>
        <taxon>Papilionoideae</taxon>
        <taxon>50 kb inversion clade</taxon>
        <taxon>NPAAA clade</taxon>
        <taxon>indigoferoid/millettioid clade</taxon>
        <taxon>Phaseoleae</taxon>
        <taxon>Sphenostylis</taxon>
    </lineage>
</organism>
<keyword evidence="5" id="KW-0808">Transferase</keyword>
<dbReference type="GO" id="GO:0016020">
    <property type="term" value="C:membrane"/>
    <property type="evidence" value="ECO:0007669"/>
    <property type="project" value="UniProtKB-SubCell"/>
</dbReference>
<comment type="subcellular location">
    <subcellularLocation>
        <location evidence="2">Membrane</location>
        <topology evidence="2">Single-pass membrane protein</topology>
    </subcellularLocation>
</comment>
<dbReference type="CDD" id="cd16461">
    <property type="entry name" value="RING-H2_EL5-like"/>
    <property type="match status" value="1"/>
</dbReference>